<keyword evidence="2" id="KW-1185">Reference proteome</keyword>
<evidence type="ECO:0000313" key="1">
    <source>
        <dbReference type="EMBL" id="KAJ3647071.1"/>
    </source>
</evidence>
<organism evidence="1 2">
    <name type="scientific">Zophobas morio</name>
    <dbReference type="NCBI Taxonomy" id="2755281"/>
    <lineage>
        <taxon>Eukaryota</taxon>
        <taxon>Metazoa</taxon>
        <taxon>Ecdysozoa</taxon>
        <taxon>Arthropoda</taxon>
        <taxon>Hexapoda</taxon>
        <taxon>Insecta</taxon>
        <taxon>Pterygota</taxon>
        <taxon>Neoptera</taxon>
        <taxon>Endopterygota</taxon>
        <taxon>Coleoptera</taxon>
        <taxon>Polyphaga</taxon>
        <taxon>Cucujiformia</taxon>
        <taxon>Tenebrionidae</taxon>
        <taxon>Zophobas</taxon>
    </lineage>
</organism>
<gene>
    <name evidence="1" type="ORF">Zmor_024618</name>
</gene>
<dbReference type="AlphaFoldDB" id="A0AA38I0M0"/>
<dbReference type="EMBL" id="JALNTZ010000007">
    <property type="protein sequence ID" value="KAJ3647071.1"/>
    <property type="molecule type" value="Genomic_DNA"/>
</dbReference>
<sequence length="180" mass="21076">MNSLKSEIDVLKSELLEIKKRQDQAIDHDSDKKLSEDEIIAEVEDRNRRAANLILFNLPESTETISDQRKEDDTSRCLSIVLPTNKDNVSVLSCLRLGKYNSDKLRPLKMTFANAQQALDVLKSYKRKDNFYLNRDLTPRQQNSSYLIRSEFKRRKQQGEHDIQLRYYNGMPKIIVPKNM</sequence>
<evidence type="ECO:0000313" key="2">
    <source>
        <dbReference type="Proteomes" id="UP001168821"/>
    </source>
</evidence>
<proteinExistence type="predicted"/>
<protein>
    <submittedName>
        <fullName evidence="1">Uncharacterized protein</fullName>
    </submittedName>
</protein>
<dbReference type="Proteomes" id="UP001168821">
    <property type="component" value="Unassembled WGS sequence"/>
</dbReference>
<reference evidence="1" key="1">
    <citation type="journal article" date="2023" name="G3 (Bethesda)">
        <title>Whole genome assemblies of Zophobas morio and Tenebrio molitor.</title>
        <authorList>
            <person name="Kaur S."/>
            <person name="Stinson S.A."/>
            <person name="diCenzo G.C."/>
        </authorList>
    </citation>
    <scope>NUCLEOTIDE SEQUENCE</scope>
    <source>
        <strain evidence="1">QUZm001</strain>
    </source>
</reference>
<comment type="caution">
    <text evidence="1">The sequence shown here is derived from an EMBL/GenBank/DDBJ whole genome shotgun (WGS) entry which is preliminary data.</text>
</comment>
<name>A0AA38I0M0_9CUCU</name>
<accession>A0AA38I0M0</accession>